<keyword evidence="1" id="KW-0732">Signal</keyword>
<dbReference type="InterPro" id="IPR000757">
    <property type="entry name" value="Beta-glucanase-like"/>
</dbReference>
<proteinExistence type="predicted"/>
<dbReference type="CDD" id="cd02181">
    <property type="entry name" value="GH16_fungal_Lam16A_glucanase"/>
    <property type="match status" value="1"/>
</dbReference>
<name>A0A8H3CD94_9AGAM</name>
<dbReference type="Pfam" id="PF26113">
    <property type="entry name" value="GH16_XgeA"/>
    <property type="match status" value="1"/>
</dbReference>
<dbReference type="EMBL" id="CAJMXA010002369">
    <property type="protein sequence ID" value="CAE6479939.1"/>
    <property type="molecule type" value="Genomic_DNA"/>
</dbReference>
<feature type="signal peptide" evidence="1">
    <location>
        <begin position="1"/>
        <end position="18"/>
    </location>
</feature>
<sequence length="324" mass="35821">MPRYLLLTALSFPLLVSCSLPSTYSTSRSFKLQEEITGNKFYDAFDFFTSDDPARGRVNYVDQDYAKRNNLTYASESKFVMRADSVHNVISGSRGRDSIRITSKQHYEDSVIVLDLTHMPTGCGTWPEFWTRTTSGKQPIGGQIDIIEGVNTHDSNLASLHTTPNCNMTGTSRTMTGVAASDQCDASVNGNQGCGVTFEPGSFGKGFNTKGGGWYAMRRTQDGISIWFWGRDEYGVPGEVRRGAQKVRPEGWGVPVADFPANNCDMKSHFGPHQIILHLTFCGGFAGNDFPKSGCPGTCVDFVDNNPKEFVEAYWEINSLRTYV</sequence>
<dbReference type="Gene3D" id="2.60.120.200">
    <property type="match status" value="1"/>
</dbReference>
<dbReference type="GO" id="GO:0009251">
    <property type="term" value="P:glucan catabolic process"/>
    <property type="evidence" value="ECO:0007669"/>
    <property type="project" value="TreeGrafter"/>
</dbReference>
<organism evidence="3 4">
    <name type="scientific">Rhizoctonia solani</name>
    <dbReference type="NCBI Taxonomy" id="456999"/>
    <lineage>
        <taxon>Eukaryota</taxon>
        <taxon>Fungi</taxon>
        <taxon>Dikarya</taxon>
        <taxon>Basidiomycota</taxon>
        <taxon>Agaricomycotina</taxon>
        <taxon>Agaricomycetes</taxon>
        <taxon>Cantharellales</taxon>
        <taxon>Ceratobasidiaceae</taxon>
        <taxon>Rhizoctonia</taxon>
    </lineage>
</organism>
<comment type="caution">
    <text evidence="3">The sequence shown here is derived from an EMBL/GenBank/DDBJ whole genome shotgun (WGS) entry which is preliminary data.</text>
</comment>
<accession>A0A8H3CD94</accession>
<evidence type="ECO:0000313" key="3">
    <source>
        <dbReference type="EMBL" id="CAE6479939.1"/>
    </source>
</evidence>
<evidence type="ECO:0000313" key="4">
    <source>
        <dbReference type="Proteomes" id="UP000663853"/>
    </source>
</evidence>
<dbReference type="InterPro" id="IPR050546">
    <property type="entry name" value="Glycosyl_Hydrlase_16"/>
</dbReference>
<feature type="chain" id="PRO_5034477103" description="GH16 domain-containing protein" evidence="1">
    <location>
        <begin position="19"/>
        <end position="324"/>
    </location>
</feature>
<dbReference type="PANTHER" id="PTHR10963:SF24">
    <property type="entry name" value="GLYCOSIDASE C21B10.07-RELATED"/>
    <property type="match status" value="1"/>
</dbReference>
<dbReference type="PROSITE" id="PS51257">
    <property type="entry name" value="PROKAR_LIPOPROTEIN"/>
    <property type="match status" value="1"/>
</dbReference>
<dbReference type="GO" id="GO:0004553">
    <property type="term" value="F:hydrolase activity, hydrolyzing O-glycosyl compounds"/>
    <property type="evidence" value="ECO:0007669"/>
    <property type="project" value="InterPro"/>
</dbReference>
<gene>
    <name evidence="3" type="ORF">RDB_LOCUS87109</name>
</gene>
<dbReference type="SUPFAM" id="SSF49899">
    <property type="entry name" value="Concanavalin A-like lectins/glucanases"/>
    <property type="match status" value="1"/>
</dbReference>
<dbReference type="InterPro" id="IPR013320">
    <property type="entry name" value="ConA-like_dom_sf"/>
</dbReference>
<feature type="domain" description="GH16" evidence="2">
    <location>
        <begin position="22"/>
        <end position="324"/>
    </location>
</feature>
<reference evidence="3" key="1">
    <citation type="submission" date="2021-01" db="EMBL/GenBank/DDBJ databases">
        <authorList>
            <person name="Kaushik A."/>
        </authorList>
    </citation>
    <scope>NUCLEOTIDE SEQUENCE</scope>
    <source>
        <strain evidence="3">AG6-10EEA</strain>
    </source>
</reference>
<evidence type="ECO:0000256" key="1">
    <source>
        <dbReference type="SAM" id="SignalP"/>
    </source>
</evidence>
<protein>
    <recommendedName>
        <fullName evidence="2">GH16 domain-containing protein</fullName>
    </recommendedName>
</protein>
<evidence type="ECO:0000259" key="2">
    <source>
        <dbReference type="PROSITE" id="PS51762"/>
    </source>
</evidence>
<dbReference type="PANTHER" id="PTHR10963">
    <property type="entry name" value="GLYCOSYL HYDROLASE-RELATED"/>
    <property type="match status" value="1"/>
</dbReference>
<dbReference type="PROSITE" id="PS51762">
    <property type="entry name" value="GH16_2"/>
    <property type="match status" value="1"/>
</dbReference>
<dbReference type="Proteomes" id="UP000663853">
    <property type="component" value="Unassembled WGS sequence"/>
</dbReference>
<dbReference type="AlphaFoldDB" id="A0A8H3CD94"/>